<dbReference type="CDD" id="cd03392">
    <property type="entry name" value="PAP2_like_2"/>
    <property type="match status" value="1"/>
</dbReference>
<feature type="transmembrane region" description="Helical" evidence="1">
    <location>
        <begin position="169"/>
        <end position="189"/>
    </location>
</feature>
<gene>
    <name evidence="3" type="ORF">GWO68_06960</name>
</gene>
<accession>A0A6B2H0K2</accession>
<dbReference type="InterPro" id="IPR036938">
    <property type="entry name" value="PAP2/HPO_sf"/>
</dbReference>
<feature type="transmembrane region" description="Helical" evidence="1">
    <location>
        <begin position="201"/>
        <end position="223"/>
    </location>
</feature>
<feature type="transmembrane region" description="Helical" evidence="1">
    <location>
        <begin position="142"/>
        <end position="162"/>
    </location>
</feature>
<reference evidence="3 4" key="1">
    <citation type="submission" date="2020-01" db="EMBL/GenBank/DDBJ databases">
        <authorList>
            <person name="Kim M.K."/>
        </authorList>
    </citation>
    <scope>NUCLEOTIDE SEQUENCE [LARGE SCALE GENOMIC DNA]</scope>
    <source>
        <strain evidence="3 4">BT213</strain>
    </source>
</reference>
<feature type="transmembrane region" description="Helical" evidence="1">
    <location>
        <begin position="104"/>
        <end position="122"/>
    </location>
</feature>
<comment type="caution">
    <text evidence="3">The sequence shown here is derived from an EMBL/GenBank/DDBJ whole genome shotgun (WGS) entry which is preliminary data.</text>
</comment>
<evidence type="ECO:0000256" key="1">
    <source>
        <dbReference type="SAM" id="Phobius"/>
    </source>
</evidence>
<dbReference type="EMBL" id="JAAEAA010000007">
    <property type="protein sequence ID" value="NDK55648.1"/>
    <property type="molecule type" value="Genomic_DNA"/>
</dbReference>
<evidence type="ECO:0000259" key="2">
    <source>
        <dbReference type="SMART" id="SM00014"/>
    </source>
</evidence>
<dbReference type="Gene3D" id="1.20.144.10">
    <property type="entry name" value="Phosphatidic acid phosphatase type 2/haloperoxidase"/>
    <property type="match status" value="2"/>
</dbReference>
<dbReference type="AlphaFoldDB" id="A0A6B2H0K2"/>
<evidence type="ECO:0000313" key="3">
    <source>
        <dbReference type="EMBL" id="NDK55648.1"/>
    </source>
</evidence>
<keyword evidence="1" id="KW-0472">Membrane</keyword>
<dbReference type="Proteomes" id="UP000478546">
    <property type="component" value="Unassembled WGS sequence"/>
</dbReference>
<dbReference type="PANTHER" id="PTHR14969">
    <property type="entry name" value="SPHINGOSINE-1-PHOSPHATE PHOSPHOHYDROLASE"/>
    <property type="match status" value="1"/>
</dbReference>
<feature type="transmembrane region" description="Helical" evidence="1">
    <location>
        <begin position="7"/>
        <end position="37"/>
    </location>
</feature>
<sequence>MKPIGRIILHLVALLSVKVVTLSLLFLVCLSVTYSIVHDVFTDSDTGFDTRLFAFAEQLASPGMTRFMRYITYLGSEQYLIILPALFILIFSFYKDMRWHSLRVLLISFVSSILNQLLKLYFERPRPPIALLDATGLSFPSGHAMIGGVFHGLLIYIVFTTVQNKLWRWLLCVLLSLIVLLVGFSRIYLKVHYATDVVAGYLMGLIWLMASLYLLSGIEKFYIARYQPTSKI</sequence>
<feature type="transmembrane region" description="Helical" evidence="1">
    <location>
        <begin position="70"/>
        <end position="92"/>
    </location>
</feature>
<dbReference type="RefSeq" id="WP_162345711.1">
    <property type="nucleotide sequence ID" value="NZ_JAAEAA010000007.1"/>
</dbReference>
<keyword evidence="4" id="KW-1185">Reference proteome</keyword>
<name>A0A6B2H0K2_9BACT</name>
<organism evidence="3 4">
    <name type="scientific">Pontibacter fetidus</name>
    <dbReference type="NCBI Taxonomy" id="2700082"/>
    <lineage>
        <taxon>Bacteria</taxon>
        <taxon>Pseudomonadati</taxon>
        <taxon>Bacteroidota</taxon>
        <taxon>Cytophagia</taxon>
        <taxon>Cytophagales</taxon>
        <taxon>Hymenobacteraceae</taxon>
        <taxon>Pontibacter</taxon>
    </lineage>
</organism>
<dbReference type="Pfam" id="PF01569">
    <property type="entry name" value="PAP2"/>
    <property type="match status" value="1"/>
</dbReference>
<proteinExistence type="predicted"/>
<dbReference type="SUPFAM" id="SSF48317">
    <property type="entry name" value="Acid phosphatase/Vanadium-dependent haloperoxidase"/>
    <property type="match status" value="1"/>
</dbReference>
<dbReference type="SMART" id="SM00014">
    <property type="entry name" value="acidPPc"/>
    <property type="match status" value="1"/>
</dbReference>
<feature type="domain" description="Phosphatidic acid phosphatase type 2/haloperoxidase" evidence="2">
    <location>
        <begin position="101"/>
        <end position="212"/>
    </location>
</feature>
<keyword evidence="1" id="KW-1133">Transmembrane helix</keyword>
<evidence type="ECO:0000313" key="4">
    <source>
        <dbReference type="Proteomes" id="UP000478546"/>
    </source>
</evidence>
<protein>
    <submittedName>
        <fullName evidence="3">Phosphatase PAP2 family protein</fullName>
    </submittedName>
</protein>
<dbReference type="PANTHER" id="PTHR14969:SF13">
    <property type="entry name" value="AT30094P"/>
    <property type="match status" value="1"/>
</dbReference>
<dbReference type="InterPro" id="IPR000326">
    <property type="entry name" value="PAP2/HPO"/>
</dbReference>
<keyword evidence="1" id="KW-0812">Transmembrane</keyword>